<dbReference type="SUPFAM" id="SSF51658">
    <property type="entry name" value="Xylose isomerase-like"/>
    <property type="match status" value="1"/>
</dbReference>
<proteinExistence type="predicted"/>
<keyword evidence="3" id="KW-0413">Isomerase</keyword>
<feature type="domain" description="Xylose isomerase-like TIM barrel" evidence="2">
    <location>
        <begin position="53"/>
        <end position="278"/>
    </location>
</feature>
<evidence type="ECO:0000313" key="4">
    <source>
        <dbReference type="Proteomes" id="UP000266441"/>
    </source>
</evidence>
<dbReference type="InterPro" id="IPR050312">
    <property type="entry name" value="IolE/XylAMocC-like"/>
</dbReference>
<dbReference type="PANTHER" id="PTHR12110">
    <property type="entry name" value="HYDROXYPYRUVATE ISOMERASE"/>
    <property type="match status" value="1"/>
</dbReference>
<dbReference type="Gene3D" id="3.20.20.150">
    <property type="entry name" value="Divalent-metal-dependent TIM barrel enzymes"/>
    <property type="match status" value="1"/>
</dbReference>
<feature type="chain" id="PRO_5017209388" evidence="1">
    <location>
        <begin position="21"/>
        <end position="286"/>
    </location>
</feature>
<reference evidence="3 4" key="1">
    <citation type="journal article" date="2015" name="Int. J. Syst. Evol. Microbiol.">
        <title>Mariniphaga sediminis sp. nov., isolated from coastal sediment.</title>
        <authorList>
            <person name="Wang F.Q."/>
            <person name="Shen Q.Y."/>
            <person name="Chen G.J."/>
            <person name="Du Z.J."/>
        </authorList>
    </citation>
    <scope>NUCLEOTIDE SEQUENCE [LARGE SCALE GENOMIC DNA]</scope>
    <source>
        <strain evidence="3 4">SY21</strain>
    </source>
</reference>
<dbReference type="RefSeq" id="WP_119351192.1">
    <property type="nucleotide sequence ID" value="NZ_QWET01000015.1"/>
</dbReference>
<evidence type="ECO:0000259" key="2">
    <source>
        <dbReference type="Pfam" id="PF01261"/>
    </source>
</evidence>
<evidence type="ECO:0000256" key="1">
    <source>
        <dbReference type="SAM" id="SignalP"/>
    </source>
</evidence>
<dbReference type="OrthoDB" id="1121759at2"/>
<sequence length="286" mass="32820">MAIKELVVKCILIVFSFALSLNGAAQKSHFEKAGWKLGVQSYTFHKFTFQEAVDKAQQLGLKYIEVYYGQPLGEGMEGTMDFRMDKNTRKQVLKYAKSKKVKIVASGVVICKDEQEWEQLFRFADAMGIEIITCEPEYKHLKYVDSLANKYKIDVAIHNHPKPSNYWNPDMFLEAVEGLSARIGACADVGHWERMGLDAVECLKKLDGRVKALHFKDIKEKVEGEAEQHDVIWGTGILDINGMLTELKRQNFEGLFSIEYEHNWYNSVPDIEKNISYFTDMTNKIL</sequence>
<organism evidence="3 4">
    <name type="scientific">Mariniphaga sediminis</name>
    <dbReference type="NCBI Taxonomy" id="1628158"/>
    <lineage>
        <taxon>Bacteria</taxon>
        <taxon>Pseudomonadati</taxon>
        <taxon>Bacteroidota</taxon>
        <taxon>Bacteroidia</taxon>
        <taxon>Marinilabiliales</taxon>
        <taxon>Prolixibacteraceae</taxon>
        <taxon>Mariniphaga</taxon>
    </lineage>
</organism>
<name>A0A399CX40_9BACT</name>
<evidence type="ECO:0000313" key="3">
    <source>
        <dbReference type="EMBL" id="RIH63937.1"/>
    </source>
</evidence>
<dbReference type="PANTHER" id="PTHR12110:SF41">
    <property type="entry name" value="INOSOSE DEHYDRATASE"/>
    <property type="match status" value="1"/>
</dbReference>
<gene>
    <name evidence="3" type="ORF">D1164_17515</name>
</gene>
<dbReference type="Proteomes" id="UP000266441">
    <property type="component" value="Unassembled WGS sequence"/>
</dbReference>
<keyword evidence="1" id="KW-0732">Signal</keyword>
<keyword evidence="4" id="KW-1185">Reference proteome</keyword>
<accession>A0A399CX40</accession>
<dbReference type="Pfam" id="PF01261">
    <property type="entry name" value="AP_endonuc_2"/>
    <property type="match status" value="1"/>
</dbReference>
<dbReference type="InterPro" id="IPR013022">
    <property type="entry name" value="Xyl_isomerase-like_TIM-brl"/>
</dbReference>
<comment type="caution">
    <text evidence="3">The sequence shown here is derived from an EMBL/GenBank/DDBJ whole genome shotgun (WGS) entry which is preliminary data.</text>
</comment>
<feature type="signal peptide" evidence="1">
    <location>
        <begin position="1"/>
        <end position="20"/>
    </location>
</feature>
<protein>
    <submittedName>
        <fullName evidence="3">Sugar phosphate isomerase/epimerase</fullName>
    </submittedName>
</protein>
<dbReference type="AlphaFoldDB" id="A0A399CX40"/>
<dbReference type="EMBL" id="QWET01000015">
    <property type="protein sequence ID" value="RIH63937.1"/>
    <property type="molecule type" value="Genomic_DNA"/>
</dbReference>
<dbReference type="GO" id="GO:0016853">
    <property type="term" value="F:isomerase activity"/>
    <property type="evidence" value="ECO:0007669"/>
    <property type="project" value="UniProtKB-KW"/>
</dbReference>
<dbReference type="InterPro" id="IPR036237">
    <property type="entry name" value="Xyl_isomerase-like_sf"/>
</dbReference>